<evidence type="ECO:0000313" key="1">
    <source>
        <dbReference type="EMBL" id="VAW75994.1"/>
    </source>
</evidence>
<dbReference type="EMBL" id="UOFL01000096">
    <property type="protein sequence ID" value="VAW75994.1"/>
    <property type="molecule type" value="Genomic_DNA"/>
</dbReference>
<proteinExistence type="predicted"/>
<name>A0A3B0Z415_9ZZZZ</name>
<protein>
    <submittedName>
        <fullName evidence="1">Uncharacterized protein</fullName>
    </submittedName>
</protein>
<sequence>MFYKLEPVFNDKTITIDQISHWDYSLTLGEKQPNDMPEPIEYEVDTDIASHYLPTTFLPEPVFSVQFIQELIACRVNNIQTYEVSIKNPDTNLYIEGYQAVNIIGKVPCANVDVNKYDELNKGQHTFKKMALKSFSDPDLLIFRLTQYTQLILIHEIIVKQLSAEVCKDLNFERVDEI</sequence>
<reference evidence="1" key="1">
    <citation type="submission" date="2018-06" db="EMBL/GenBank/DDBJ databases">
        <authorList>
            <person name="Zhirakovskaya E."/>
        </authorList>
    </citation>
    <scope>NUCLEOTIDE SEQUENCE</scope>
</reference>
<gene>
    <name evidence="1" type="ORF">MNBD_GAMMA12-2661</name>
</gene>
<organism evidence="1">
    <name type="scientific">hydrothermal vent metagenome</name>
    <dbReference type="NCBI Taxonomy" id="652676"/>
    <lineage>
        <taxon>unclassified sequences</taxon>
        <taxon>metagenomes</taxon>
        <taxon>ecological metagenomes</taxon>
    </lineage>
</organism>
<dbReference type="AlphaFoldDB" id="A0A3B0Z415"/>
<accession>A0A3B0Z415</accession>